<dbReference type="Gene3D" id="1.10.10.10">
    <property type="entry name" value="Winged helix-like DNA-binding domain superfamily/Winged helix DNA-binding domain"/>
    <property type="match status" value="1"/>
</dbReference>
<evidence type="ECO:0000313" key="2">
    <source>
        <dbReference type="EMBL" id="TWD81590.1"/>
    </source>
</evidence>
<protein>
    <submittedName>
        <fullName evidence="2">Uncharacterized protein</fullName>
    </submittedName>
</protein>
<evidence type="ECO:0000256" key="1">
    <source>
        <dbReference type="SAM" id="MobiDB-lite"/>
    </source>
</evidence>
<dbReference type="EMBL" id="VIVK01000001">
    <property type="protein sequence ID" value="TWD81590.1"/>
    <property type="molecule type" value="Genomic_DNA"/>
</dbReference>
<feature type="region of interest" description="Disordered" evidence="1">
    <location>
        <begin position="60"/>
        <end position="103"/>
    </location>
</feature>
<proteinExistence type="predicted"/>
<evidence type="ECO:0000313" key="3">
    <source>
        <dbReference type="Proteomes" id="UP000318380"/>
    </source>
</evidence>
<gene>
    <name evidence="2" type="ORF">FB561_2706</name>
</gene>
<organism evidence="2 3">
    <name type="scientific">Kribbella amoyensis</name>
    <dbReference type="NCBI Taxonomy" id="996641"/>
    <lineage>
        <taxon>Bacteria</taxon>
        <taxon>Bacillati</taxon>
        <taxon>Actinomycetota</taxon>
        <taxon>Actinomycetes</taxon>
        <taxon>Propionibacteriales</taxon>
        <taxon>Kribbellaceae</taxon>
        <taxon>Kribbella</taxon>
    </lineage>
</organism>
<dbReference type="RefSeq" id="WP_145806538.1">
    <property type="nucleotide sequence ID" value="NZ_VIVK01000001.1"/>
</dbReference>
<dbReference type="Proteomes" id="UP000318380">
    <property type="component" value="Unassembled WGS sequence"/>
</dbReference>
<feature type="compositionally biased region" description="Basic and acidic residues" evidence="1">
    <location>
        <begin position="66"/>
        <end position="89"/>
    </location>
</feature>
<reference evidence="2 3" key="1">
    <citation type="submission" date="2019-06" db="EMBL/GenBank/DDBJ databases">
        <title>Sequencing the genomes of 1000 actinobacteria strains.</title>
        <authorList>
            <person name="Klenk H.-P."/>
        </authorList>
    </citation>
    <scope>NUCLEOTIDE SEQUENCE [LARGE SCALE GENOMIC DNA]</scope>
    <source>
        <strain evidence="2 3">DSM 24683</strain>
    </source>
</reference>
<comment type="caution">
    <text evidence="2">The sequence shown here is derived from an EMBL/GenBank/DDBJ whole genome shotgun (WGS) entry which is preliminary data.</text>
</comment>
<keyword evidence="3" id="KW-1185">Reference proteome</keyword>
<sequence>MKYCITCGDALHPERAEKYAYCTKTECQQKNQKDLTIVSVGVNKSADQFLILDEETTEDLAGGRYQDQRRSTYGKPERSTGEPRPEPKKTPAQRPAPTRRRWTEAQQQLAVLYNEQGLNPDQIAAKLGLTRYLVTQMILTAPQRHRKAY</sequence>
<dbReference type="InterPro" id="IPR036388">
    <property type="entry name" value="WH-like_DNA-bd_sf"/>
</dbReference>
<dbReference type="OrthoDB" id="3691334at2"/>
<name>A0A561BRR2_9ACTN</name>
<dbReference type="AlphaFoldDB" id="A0A561BRR2"/>
<accession>A0A561BRR2</accession>